<evidence type="ECO:0000313" key="2">
    <source>
        <dbReference type="Proteomes" id="UP000235777"/>
    </source>
</evidence>
<dbReference type="AlphaFoldDB" id="A0A2N7X2W3"/>
<evidence type="ECO:0000313" key="1">
    <source>
        <dbReference type="EMBL" id="PMS35921.1"/>
    </source>
</evidence>
<dbReference type="EMBL" id="PNYC01000009">
    <property type="protein sequence ID" value="PMS35921.1"/>
    <property type="molecule type" value="Genomic_DNA"/>
</dbReference>
<dbReference type="OrthoDB" id="5879561at2"/>
<accession>A0A2N7X2W3</accession>
<name>A0A2N7X2W3_9BURK</name>
<keyword evidence="2" id="KW-1185">Reference proteome</keyword>
<protein>
    <submittedName>
        <fullName evidence="1">Uncharacterized protein</fullName>
    </submittedName>
</protein>
<dbReference type="Proteomes" id="UP000235777">
    <property type="component" value="Unassembled WGS sequence"/>
</dbReference>
<reference evidence="1 2" key="1">
    <citation type="submission" date="2018-01" db="EMBL/GenBank/DDBJ databases">
        <title>Whole genome analyses suggest that Burkholderia sensu lato contains two further novel genera in the rhizoxinica-symbiotica group Mycetohabitans gen. nov., and Trinickia gen. nov.: implications for the evolution of diazotrophy and nodulation in the Burkholderiaceae.</title>
        <authorList>
            <person name="Estrada-de los Santos P."/>
            <person name="Palmer M."/>
            <person name="Chavez-Ramirez B."/>
            <person name="Beukes C."/>
            <person name="Steenkamp E.T."/>
            <person name="Hirsch A.M."/>
            <person name="Manyaka P."/>
            <person name="Maluk M."/>
            <person name="Lafos M."/>
            <person name="Crook M."/>
            <person name="Gross E."/>
            <person name="Simon M.F."/>
            <person name="Bueno dos Reis Junior F."/>
            <person name="Poole P.S."/>
            <person name="Venter S.N."/>
            <person name="James E.K."/>
        </authorList>
    </citation>
    <scope>NUCLEOTIDE SEQUENCE [LARGE SCALE GENOMIC DNA]</scope>
    <source>
        <strain evidence="1 2">JPY 581</strain>
    </source>
</reference>
<sequence length="140" mass="15516">MQYFFLEPEVAGELGEDTVIDPTVHPPRVDKLHYKFSGWQGDAVLESFPCVIATQAASDALLQNGVTGVQFVEVEVSASDEFRDLYPNRELPPFRWLKISGEPGKHDFGIAGDLRLVVSEKVLGILRSFGLEHALTEPFA</sequence>
<proteinExistence type="predicted"/>
<organism evidence="1 2">
    <name type="scientific">Trinickia symbiotica</name>
    <dbReference type="NCBI Taxonomy" id="863227"/>
    <lineage>
        <taxon>Bacteria</taxon>
        <taxon>Pseudomonadati</taxon>
        <taxon>Pseudomonadota</taxon>
        <taxon>Betaproteobacteria</taxon>
        <taxon>Burkholderiales</taxon>
        <taxon>Burkholderiaceae</taxon>
        <taxon>Trinickia</taxon>
    </lineage>
</organism>
<dbReference type="STRING" id="863227.GCA_000373005_05240"/>
<comment type="caution">
    <text evidence="1">The sequence shown here is derived from an EMBL/GenBank/DDBJ whole genome shotgun (WGS) entry which is preliminary data.</text>
</comment>
<dbReference type="RefSeq" id="WP_018443847.1">
    <property type="nucleotide sequence ID" value="NZ_KB890218.1"/>
</dbReference>
<gene>
    <name evidence="1" type="ORF">C0Z20_16510</name>
</gene>